<dbReference type="Pfam" id="PF13302">
    <property type="entry name" value="Acetyltransf_3"/>
    <property type="match status" value="1"/>
</dbReference>
<keyword evidence="1" id="KW-0808">Transferase</keyword>
<comment type="similarity">
    <text evidence="3">Belongs to the acetyltransferase family. RimJ subfamily.</text>
</comment>
<evidence type="ECO:0000313" key="5">
    <source>
        <dbReference type="EMBL" id="MBK4217613.1"/>
    </source>
</evidence>
<dbReference type="SUPFAM" id="SSF55729">
    <property type="entry name" value="Acyl-CoA N-acyltransferases (Nat)"/>
    <property type="match status" value="1"/>
</dbReference>
<dbReference type="InterPro" id="IPR000182">
    <property type="entry name" value="GNAT_dom"/>
</dbReference>
<dbReference type="GO" id="GO:0008999">
    <property type="term" value="F:protein-N-terminal-alanine acetyltransferase activity"/>
    <property type="evidence" value="ECO:0007669"/>
    <property type="project" value="TreeGrafter"/>
</dbReference>
<sequence length="192" mass="21772">MAISTERTQIRLLEPADADGLRDYYLRNASHLAPWEPIRPADYHDLPQWQDRAATYAKEATEDRSYRFVVTERGSTPIIAIANFTNIVRGSFHACHLGYSIDSAHQGNNLMFEILDALIPHVFTTYELHRIMANFIPENLRSGRLLERLGFETEGYARQYLLIAGAWRDHVLTARINDALLPAHVGGTGLPK</sequence>
<evidence type="ECO:0000313" key="6">
    <source>
        <dbReference type="Proteomes" id="UP000640485"/>
    </source>
</evidence>
<dbReference type="PANTHER" id="PTHR43792">
    <property type="entry name" value="GNAT FAMILY, PUTATIVE (AFU_ORTHOLOGUE AFUA_3G00765)-RELATED-RELATED"/>
    <property type="match status" value="1"/>
</dbReference>
<dbReference type="InterPro" id="IPR051531">
    <property type="entry name" value="N-acetyltransferase"/>
</dbReference>
<evidence type="ECO:0000259" key="4">
    <source>
        <dbReference type="PROSITE" id="PS51186"/>
    </source>
</evidence>
<keyword evidence="5" id="KW-0687">Ribonucleoprotein</keyword>
<dbReference type="PANTHER" id="PTHR43792:SF8">
    <property type="entry name" value="[RIBOSOMAL PROTEIN US5]-ALANINE N-ACETYLTRANSFERASE"/>
    <property type="match status" value="1"/>
</dbReference>
<gene>
    <name evidence="5" type="primary">rimJ</name>
    <name evidence="5" type="ORF">JJJ17_16910</name>
</gene>
<dbReference type="RefSeq" id="WP_200688523.1">
    <property type="nucleotide sequence ID" value="NZ_JAEPRQ010000008.1"/>
</dbReference>
<organism evidence="5 6">
    <name type="scientific">Paracoccus caeni</name>
    <dbReference type="NCBI Taxonomy" id="657651"/>
    <lineage>
        <taxon>Bacteria</taxon>
        <taxon>Pseudomonadati</taxon>
        <taxon>Pseudomonadota</taxon>
        <taxon>Alphaproteobacteria</taxon>
        <taxon>Rhodobacterales</taxon>
        <taxon>Paracoccaceae</taxon>
        <taxon>Paracoccus</taxon>
    </lineage>
</organism>
<dbReference type="GO" id="GO:0005840">
    <property type="term" value="C:ribosome"/>
    <property type="evidence" value="ECO:0007669"/>
    <property type="project" value="UniProtKB-KW"/>
</dbReference>
<keyword evidence="5" id="KW-0689">Ribosomal protein</keyword>
<evidence type="ECO:0000256" key="3">
    <source>
        <dbReference type="ARBA" id="ARBA00038502"/>
    </source>
</evidence>
<dbReference type="Gene3D" id="3.40.630.30">
    <property type="match status" value="1"/>
</dbReference>
<keyword evidence="2" id="KW-0012">Acyltransferase</keyword>
<comment type="caution">
    <text evidence="5">The sequence shown here is derived from an EMBL/GenBank/DDBJ whole genome shotgun (WGS) entry which is preliminary data.</text>
</comment>
<reference evidence="5" key="1">
    <citation type="submission" date="2021-01" db="EMBL/GenBank/DDBJ databases">
        <title>Paracoccus amoyensis sp. nov., isolated from the surface seawater along the coast of Xiamen Island, China.</title>
        <authorList>
            <person name="Lyu L."/>
        </authorList>
    </citation>
    <scope>NUCLEOTIDE SEQUENCE</scope>
    <source>
        <strain evidence="5">MJ17</strain>
    </source>
</reference>
<dbReference type="GO" id="GO:0005737">
    <property type="term" value="C:cytoplasm"/>
    <property type="evidence" value="ECO:0007669"/>
    <property type="project" value="TreeGrafter"/>
</dbReference>
<dbReference type="PROSITE" id="PS51186">
    <property type="entry name" value="GNAT"/>
    <property type="match status" value="1"/>
</dbReference>
<proteinExistence type="inferred from homology"/>
<keyword evidence="6" id="KW-1185">Reference proteome</keyword>
<dbReference type="InterPro" id="IPR016181">
    <property type="entry name" value="Acyl_CoA_acyltransferase"/>
</dbReference>
<feature type="domain" description="N-acetyltransferase" evidence="4">
    <location>
        <begin position="8"/>
        <end position="174"/>
    </location>
</feature>
<evidence type="ECO:0000256" key="2">
    <source>
        <dbReference type="ARBA" id="ARBA00023315"/>
    </source>
</evidence>
<protein>
    <submittedName>
        <fullName evidence="5">Ribosomal protein S5-alanine N-acetyltransferase</fullName>
    </submittedName>
</protein>
<name>A0A934SHA5_9RHOB</name>
<evidence type="ECO:0000256" key="1">
    <source>
        <dbReference type="ARBA" id="ARBA00022679"/>
    </source>
</evidence>
<dbReference type="NCBIfam" id="NF008072">
    <property type="entry name" value="PRK10809.1"/>
    <property type="match status" value="1"/>
</dbReference>
<dbReference type="AlphaFoldDB" id="A0A934SHA5"/>
<dbReference type="Proteomes" id="UP000640485">
    <property type="component" value="Unassembled WGS sequence"/>
</dbReference>
<accession>A0A934SHA5</accession>
<dbReference type="EMBL" id="JAEPRQ010000008">
    <property type="protein sequence ID" value="MBK4217613.1"/>
    <property type="molecule type" value="Genomic_DNA"/>
</dbReference>